<dbReference type="RefSeq" id="WP_406694036.1">
    <property type="nucleotide sequence ID" value="NZ_CP155447.1"/>
</dbReference>
<protein>
    <recommendedName>
        <fullName evidence="3">Lipocalin-like domain-containing protein</fullName>
    </recommendedName>
</protein>
<gene>
    <name evidence="2" type="ORF">V5E97_23620</name>
</gene>
<dbReference type="AlphaFoldDB" id="A0AAU7C8M9"/>
<evidence type="ECO:0000256" key="1">
    <source>
        <dbReference type="SAM" id="MobiDB-lite"/>
    </source>
</evidence>
<evidence type="ECO:0000313" key="2">
    <source>
        <dbReference type="EMBL" id="XBH01337.1"/>
    </source>
</evidence>
<feature type="region of interest" description="Disordered" evidence="1">
    <location>
        <begin position="111"/>
        <end position="163"/>
    </location>
</feature>
<reference evidence="2" key="1">
    <citation type="submission" date="2024-05" db="EMBL/GenBank/DDBJ databases">
        <title>Planctomycetes of the genus Singulisphaera possess chitinolytic capabilities.</title>
        <authorList>
            <person name="Ivanova A."/>
        </authorList>
    </citation>
    <scope>NUCLEOTIDE SEQUENCE</scope>
    <source>
        <strain evidence="2">Ch08T</strain>
    </source>
</reference>
<organism evidence="2">
    <name type="scientific">Singulisphaera sp. Ch08</name>
    <dbReference type="NCBI Taxonomy" id="3120278"/>
    <lineage>
        <taxon>Bacteria</taxon>
        <taxon>Pseudomonadati</taxon>
        <taxon>Planctomycetota</taxon>
        <taxon>Planctomycetia</taxon>
        <taxon>Isosphaerales</taxon>
        <taxon>Isosphaeraceae</taxon>
        <taxon>Singulisphaera</taxon>
    </lineage>
</organism>
<feature type="region of interest" description="Disordered" evidence="1">
    <location>
        <begin position="64"/>
        <end position="93"/>
    </location>
</feature>
<evidence type="ECO:0008006" key="3">
    <source>
        <dbReference type="Google" id="ProtNLM"/>
    </source>
</evidence>
<feature type="compositionally biased region" description="Basic residues" evidence="1">
    <location>
        <begin position="111"/>
        <end position="128"/>
    </location>
</feature>
<name>A0AAU7C8M9_9BACT</name>
<accession>A0AAU7C8M9</accession>
<proteinExistence type="predicted"/>
<sequence length="163" mass="17830">MMRPLVLTVVFSGLLLAADEAPRSDLDKYQGTWVLVSEEYEGKPVPVEELLELSILVQGNQVPSPHKAQTARRSSPWIRAGRPKPTTCCGTTAPYPLKAFTPGMVKPSRFARRKTKGIARQRSIRRPGARIGFGSGSPKNNNDPQPGENRDGIPAQSHSSDSR</sequence>
<dbReference type="EMBL" id="CP155447">
    <property type="protein sequence ID" value="XBH01337.1"/>
    <property type="molecule type" value="Genomic_DNA"/>
</dbReference>